<gene>
    <name evidence="2" type="ORF">NFC73_09830</name>
</gene>
<organism evidence="2 3">
    <name type="scientific">Pseudarthrobacter humi</name>
    <dbReference type="NCBI Taxonomy" id="2952523"/>
    <lineage>
        <taxon>Bacteria</taxon>
        <taxon>Bacillati</taxon>
        <taxon>Actinomycetota</taxon>
        <taxon>Actinomycetes</taxon>
        <taxon>Micrococcales</taxon>
        <taxon>Micrococcaceae</taxon>
        <taxon>Pseudarthrobacter</taxon>
    </lineage>
</organism>
<evidence type="ECO:0000256" key="1">
    <source>
        <dbReference type="SAM" id="MobiDB-lite"/>
    </source>
</evidence>
<dbReference type="Proteomes" id="UP001524318">
    <property type="component" value="Unassembled WGS sequence"/>
</dbReference>
<evidence type="ECO:0000313" key="3">
    <source>
        <dbReference type="Proteomes" id="UP001524318"/>
    </source>
</evidence>
<name>A0ABT1LS93_9MICC</name>
<keyword evidence="3" id="KW-1185">Reference proteome</keyword>
<evidence type="ECO:0008006" key="4">
    <source>
        <dbReference type="Google" id="ProtNLM"/>
    </source>
</evidence>
<sequence length="292" mass="28578">MERGADMAGRRSAGKLMATAAALTLPLWLGCGAPTSNPSAGSSVAPGATTSEHSDRVQPPLVPIPQPQAPPPVAALPADTIGPSAASPPEPSGHASGGTLGTPEQSFGTTPSSGTTSPGTAAPGAAAAPGTPTALGASPSPAPESSAPPPARPAPGQSGGSQTVTAYYVLLDDGGAGGVRFGCNDSLAGVRRTVAGSSEPLANAMRALLDSPAEPAPGLYNSLSGSTLTFLSGTFDGTAVTVYLAGSIRPAGVCDIPRIEAQLTQTAVTSVGAIRAEVYVNGVRLAEVLRLQ</sequence>
<protein>
    <recommendedName>
        <fullName evidence="4">GerMN domain-containing protein</fullName>
    </recommendedName>
</protein>
<accession>A0ABT1LS93</accession>
<proteinExistence type="predicted"/>
<dbReference type="PROSITE" id="PS51257">
    <property type="entry name" value="PROKAR_LIPOPROTEIN"/>
    <property type="match status" value="1"/>
</dbReference>
<feature type="compositionally biased region" description="Low complexity" evidence="1">
    <location>
        <begin position="108"/>
        <end position="139"/>
    </location>
</feature>
<feature type="compositionally biased region" description="Pro residues" evidence="1">
    <location>
        <begin position="60"/>
        <end position="74"/>
    </location>
</feature>
<evidence type="ECO:0000313" key="2">
    <source>
        <dbReference type="EMBL" id="MCP9000026.1"/>
    </source>
</evidence>
<dbReference type="RefSeq" id="WP_254749723.1">
    <property type="nucleotide sequence ID" value="NZ_JANCLV010000005.1"/>
</dbReference>
<comment type="caution">
    <text evidence="2">The sequence shown here is derived from an EMBL/GenBank/DDBJ whole genome shotgun (WGS) entry which is preliminary data.</text>
</comment>
<dbReference type="EMBL" id="JANCLV010000005">
    <property type="protein sequence ID" value="MCP9000026.1"/>
    <property type="molecule type" value="Genomic_DNA"/>
</dbReference>
<feature type="compositionally biased region" description="Pro residues" evidence="1">
    <location>
        <begin position="140"/>
        <end position="153"/>
    </location>
</feature>
<feature type="compositionally biased region" description="Low complexity" evidence="1">
    <location>
        <begin position="75"/>
        <end position="85"/>
    </location>
</feature>
<reference evidence="2 3" key="1">
    <citation type="submission" date="2022-06" db="EMBL/GenBank/DDBJ databases">
        <title>Pseudarthrobacter sp. strain RMG13 Genome sequencing and assembly.</title>
        <authorList>
            <person name="Kim I."/>
        </authorList>
    </citation>
    <scope>NUCLEOTIDE SEQUENCE [LARGE SCALE GENOMIC DNA]</scope>
    <source>
        <strain evidence="2 3">RMG13</strain>
    </source>
</reference>
<feature type="region of interest" description="Disordered" evidence="1">
    <location>
        <begin position="29"/>
        <end position="160"/>
    </location>
</feature>